<sequence length="52" mass="5829">TTSSTSSRPKTQTRNTSNKGAHTPPLHTHWNQTYARTHDPTFNDSSSSYNSH</sequence>
<proteinExistence type="predicted"/>
<evidence type="ECO:0000313" key="2">
    <source>
        <dbReference type="EMBL" id="CAH2321781.1"/>
    </source>
</evidence>
<evidence type="ECO:0000313" key="3">
    <source>
        <dbReference type="Proteomes" id="UP001295444"/>
    </source>
</evidence>
<reference evidence="2" key="1">
    <citation type="submission" date="2022-03" db="EMBL/GenBank/DDBJ databases">
        <authorList>
            <person name="Alioto T."/>
            <person name="Alioto T."/>
            <person name="Gomez Garrido J."/>
        </authorList>
    </citation>
    <scope>NUCLEOTIDE SEQUENCE</scope>
</reference>
<dbReference type="Proteomes" id="UP001295444">
    <property type="component" value="Chromosome 11"/>
</dbReference>
<gene>
    <name evidence="2" type="ORF">PECUL_23A013547</name>
</gene>
<name>A0AAD1WST8_PELCU</name>
<feature type="region of interest" description="Disordered" evidence="1">
    <location>
        <begin position="1"/>
        <end position="52"/>
    </location>
</feature>
<accession>A0AAD1WST8</accession>
<keyword evidence="3" id="KW-1185">Reference proteome</keyword>
<organism evidence="2 3">
    <name type="scientific">Pelobates cultripes</name>
    <name type="common">Western spadefoot toad</name>
    <dbReference type="NCBI Taxonomy" id="61616"/>
    <lineage>
        <taxon>Eukaryota</taxon>
        <taxon>Metazoa</taxon>
        <taxon>Chordata</taxon>
        <taxon>Craniata</taxon>
        <taxon>Vertebrata</taxon>
        <taxon>Euteleostomi</taxon>
        <taxon>Amphibia</taxon>
        <taxon>Batrachia</taxon>
        <taxon>Anura</taxon>
        <taxon>Pelobatoidea</taxon>
        <taxon>Pelobatidae</taxon>
        <taxon>Pelobates</taxon>
    </lineage>
</organism>
<evidence type="ECO:0000256" key="1">
    <source>
        <dbReference type="SAM" id="MobiDB-lite"/>
    </source>
</evidence>
<dbReference type="EMBL" id="OW240922">
    <property type="protein sequence ID" value="CAH2321781.1"/>
    <property type="molecule type" value="Genomic_DNA"/>
</dbReference>
<dbReference type="AlphaFoldDB" id="A0AAD1WST8"/>
<feature type="non-terminal residue" evidence="2">
    <location>
        <position position="1"/>
    </location>
</feature>
<protein>
    <submittedName>
        <fullName evidence="2">Uncharacterized protein</fullName>
    </submittedName>
</protein>
<feature type="compositionally biased region" description="Polar residues" evidence="1">
    <location>
        <begin position="1"/>
        <end position="20"/>
    </location>
</feature>
<feature type="compositionally biased region" description="Polar residues" evidence="1">
    <location>
        <begin position="42"/>
        <end position="52"/>
    </location>
</feature>